<evidence type="ECO:0000256" key="7">
    <source>
        <dbReference type="SAM" id="SignalP"/>
    </source>
</evidence>
<dbReference type="GO" id="GO:0004672">
    <property type="term" value="F:protein kinase activity"/>
    <property type="evidence" value="ECO:0007669"/>
    <property type="project" value="InterPro"/>
</dbReference>
<keyword evidence="6" id="KW-0812">Transmembrane</keyword>
<name>A0A5N6QBM6_9ROSI</name>
<evidence type="ECO:0000256" key="3">
    <source>
        <dbReference type="ARBA" id="ARBA00022741"/>
    </source>
</evidence>
<dbReference type="PANTHER" id="PTHR46008:SF25">
    <property type="entry name" value="PROTEIN KINASE DOMAIN-CONTAINING PROTEIN"/>
    <property type="match status" value="1"/>
</dbReference>
<dbReference type="PROSITE" id="PS00107">
    <property type="entry name" value="PROTEIN_KINASE_ATP"/>
    <property type="match status" value="1"/>
</dbReference>
<dbReference type="Gene3D" id="3.30.200.20">
    <property type="entry name" value="Phosphorylase Kinase, domain 1"/>
    <property type="match status" value="1"/>
</dbReference>
<dbReference type="Pfam" id="PF07714">
    <property type="entry name" value="PK_Tyr_Ser-Thr"/>
    <property type="match status" value="1"/>
</dbReference>
<dbReference type="InterPro" id="IPR000719">
    <property type="entry name" value="Prot_kinase_dom"/>
</dbReference>
<dbReference type="SUPFAM" id="SSF56112">
    <property type="entry name" value="Protein kinase-like (PK-like)"/>
    <property type="match status" value="1"/>
</dbReference>
<keyword evidence="6" id="KW-0472">Membrane</keyword>
<feature type="signal peptide" evidence="7">
    <location>
        <begin position="1"/>
        <end position="23"/>
    </location>
</feature>
<dbReference type="InterPro" id="IPR025287">
    <property type="entry name" value="WAK_GUB"/>
</dbReference>
<keyword evidence="2 7" id="KW-0732">Signal</keyword>
<evidence type="ECO:0000259" key="8">
    <source>
        <dbReference type="PROSITE" id="PS50011"/>
    </source>
</evidence>
<evidence type="ECO:0000256" key="4">
    <source>
        <dbReference type="ARBA" id="ARBA00022840"/>
    </source>
</evidence>
<comment type="subcellular location">
    <subcellularLocation>
        <location evidence="1">Membrane</location>
        <topology evidence="1">Single-pass membrane protein</topology>
    </subcellularLocation>
</comment>
<evidence type="ECO:0000256" key="6">
    <source>
        <dbReference type="SAM" id="Phobius"/>
    </source>
</evidence>
<dbReference type="EMBL" id="CM017321">
    <property type="protein sequence ID" value="KAE7996722.1"/>
    <property type="molecule type" value="Genomic_DNA"/>
</dbReference>
<gene>
    <name evidence="9" type="ORF">FH972_001421</name>
</gene>
<feature type="domain" description="Protein kinase" evidence="8">
    <location>
        <begin position="345"/>
        <end position="553"/>
    </location>
</feature>
<evidence type="ECO:0000256" key="2">
    <source>
        <dbReference type="ARBA" id="ARBA00022729"/>
    </source>
</evidence>
<dbReference type="InterPro" id="IPR011009">
    <property type="entry name" value="Kinase-like_dom_sf"/>
</dbReference>
<evidence type="ECO:0000313" key="10">
    <source>
        <dbReference type="Proteomes" id="UP000327013"/>
    </source>
</evidence>
<dbReference type="InterPro" id="IPR001245">
    <property type="entry name" value="Ser-Thr/Tyr_kinase_cat_dom"/>
</dbReference>
<dbReference type="GO" id="GO:0005524">
    <property type="term" value="F:ATP binding"/>
    <property type="evidence" value="ECO:0007669"/>
    <property type="project" value="UniProtKB-UniRule"/>
</dbReference>
<dbReference type="Pfam" id="PF13947">
    <property type="entry name" value="GUB_WAK_bind"/>
    <property type="match status" value="1"/>
</dbReference>
<reference evidence="9 10" key="1">
    <citation type="submission" date="2019-06" db="EMBL/GenBank/DDBJ databases">
        <title>A chromosomal-level reference genome of Carpinus fangiana (Coryloideae, Betulaceae).</title>
        <authorList>
            <person name="Yang X."/>
            <person name="Wang Z."/>
            <person name="Zhang L."/>
            <person name="Hao G."/>
            <person name="Liu J."/>
            <person name="Yang Y."/>
        </authorList>
    </citation>
    <scope>NUCLEOTIDE SEQUENCE [LARGE SCALE GENOMIC DNA]</scope>
    <source>
        <strain evidence="9">Cfa_2016G</strain>
        <tissue evidence="9">Leaf</tissue>
    </source>
</reference>
<feature type="chain" id="PRO_5024440083" description="Protein kinase domain-containing protein" evidence="7">
    <location>
        <begin position="24"/>
        <end position="553"/>
    </location>
</feature>
<keyword evidence="6" id="KW-1133">Transmembrane helix</keyword>
<keyword evidence="4 5" id="KW-0067">ATP-binding</keyword>
<dbReference type="Proteomes" id="UP000327013">
    <property type="component" value="Chromosome 1"/>
</dbReference>
<evidence type="ECO:0000313" key="9">
    <source>
        <dbReference type="EMBL" id="KAE7996722.1"/>
    </source>
</evidence>
<dbReference type="AlphaFoldDB" id="A0A5N6QBM6"/>
<dbReference type="OrthoDB" id="1918322at2759"/>
<proteinExistence type="predicted"/>
<evidence type="ECO:0000256" key="1">
    <source>
        <dbReference type="ARBA" id="ARBA00004167"/>
    </source>
</evidence>
<dbReference type="GO" id="GO:0016020">
    <property type="term" value="C:membrane"/>
    <property type="evidence" value="ECO:0007669"/>
    <property type="project" value="UniProtKB-SubCell"/>
</dbReference>
<feature type="binding site" evidence="5">
    <location>
        <position position="373"/>
    </location>
    <ligand>
        <name>ATP</name>
        <dbReference type="ChEBI" id="CHEBI:30616"/>
    </ligand>
</feature>
<dbReference type="PROSITE" id="PS50011">
    <property type="entry name" value="PROTEIN_KINASE_DOM"/>
    <property type="match status" value="1"/>
</dbReference>
<evidence type="ECO:0000256" key="5">
    <source>
        <dbReference type="PROSITE-ProRule" id="PRU10141"/>
    </source>
</evidence>
<keyword evidence="10" id="KW-1185">Reference proteome</keyword>
<keyword evidence="3 5" id="KW-0547">Nucleotide-binding</keyword>
<accession>A0A5N6QBM6</accession>
<sequence>MEATTKLFIFTAALLMCTGCASSAVRCPNCGNITIPYPLSTGPTCGDQSYKISCDAGSLKFDTLNNSYPITSITPSAQRFVIRPSNFLPNTCVTSDITHQGVQLNSSLPFNVTSSNTILYLNCTSDLLRSPLNCSPTSLCHVYVNNSGAVGPCEDAPLCCTFRAGGSSTSYMIRVRQSGCSAYSSFVNLDETLPVNRWPQPGLEIQWVLPREPVCGSQADCNNGSTSNSDSTCGPDPAGAGVRRCFCNSPLVWDPVEGVCVENCQITGSCGDTDRTALIAGLTSGLAATLVATIIASLLYKRHRLIKEAQERLAREREEILNANGGGRAAKLFTGKEIKRATHDFSRDRLLGAGGYGEVYKGVLHDGTEVAVKCAKLGNTKGTDQVLNEVRILCQVNHRSLVRLLGCCVELEQPILVYEYIENGTLLEHLQGQKSGGRSSLTWNHRLRVAHDAAEGLAYLHSSAKAIDFNRDADDVNLAVYVQRLVEEERLMDAIDPLLKEGASTLEMETMKALGFLATGCLEERRQNRPSMKEVTEEIEYIISISKAKEVQN</sequence>
<dbReference type="FunFam" id="3.30.200.20:FF:000446">
    <property type="entry name" value="Wall-associated receptor kinase-like 20"/>
    <property type="match status" value="1"/>
</dbReference>
<dbReference type="Gene3D" id="1.10.510.10">
    <property type="entry name" value="Transferase(Phosphotransferase) domain 1"/>
    <property type="match status" value="2"/>
</dbReference>
<organism evidence="9 10">
    <name type="scientific">Carpinus fangiana</name>
    <dbReference type="NCBI Taxonomy" id="176857"/>
    <lineage>
        <taxon>Eukaryota</taxon>
        <taxon>Viridiplantae</taxon>
        <taxon>Streptophyta</taxon>
        <taxon>Embryophyta</taxon>
        <taxon>Tracheophyta</taxon>
        <taxon>Spermatophyta</taxon>
        <taxon>Magnoliopsida</taxon>
        <taxon>eudicotyledons</taxon>
        <taxon>Gunneridae</taxon>
        <taxon>Pentapetalae</taxon>
        <taxon>rosids</taxon>
        <taxon>fabids</taxon>
        <taxon>Fagales</taxon>
        <taxon>Betulaceae</taxon>
        <taxon>Carpinus</taxon>
    </lineage>
</organism>
<protein>
    <recommendedName>
        <fullName evidence="8">Protein kinase domain-containing protein</fullName>
    </recommendedName>
</protein>
<dbReference type="PANTHER" id="PTHR46008">
    <property type="entry name" value="LEAF RUST 10 DISEASE-RESISTANCE LOCUS RECEPTOR-LIKE PROTEIN KINASE-LIKE 1.4"/>
    <property type="match status" value="1"/>
</dbReference>
<feature type="transmembrane region" description="Helical" evidence="6">
    <location>
        <begin position="277"/>
        <end position="300"/>
    </location>
</feature>
<dbReference type="InterPro" id="IPR017441">
    <property type="entry name" value="Protein_kinase_ATP_BS"/>
</dbReference>
<dbReference type="GO" id="GO:0030247">
    <property type="term" value="F:polysaccharide binding"/>
    <property type="evidence" value="ECO:0007669"/>
    <property type="project" value="InterPro"/>
</dbReference>